<organism evidence="4">
    <name type="scientific">Naegleria gruberi</name>
    <name type="common">Amoeba</name>
    <dbReference type="NCBI Taxonomy" id="5762"/>
    <lineage>
        <taxon>Eukaryota</taxon>
        <taxon>Discoba</taxon>
        <taxon>Heterolobosea</taxon>
        <taxon>Tetramitia</taxon>
        <taxon>Eutetramitia</taxon>
        <taxon>Vahlkampfiidae</taxon>
        <taxon>Naegleria</taxon>
    </lineage>
</organism>
<dbReference type="InterPro" id="IPR003323">
    <property type="entry name" value="OTU_dom"/>
</dbReference>
<evidence type="ECO:0000256" key="1">
    <source>
        <dbReference type="SAM" id="MobiDB-lite"/>
    </source>
</evidence>
<protein>
    <submittedName>
        <fullName evidence="3">Predicted protein</fullName>
    </submittedName>
</protein>
<accession>D2V0T1</accession>
<dbReference type="InterPro" id="IPR050704">
    <property type="entry name" value="Peptidase_C85-like"/>
</dbReference>
<gene>
    <name evidence="3" type="ORF">NAEGRDRAFT_62405</name>
</gene>
<dbReference type="Pfam" id="PF02338">
    <property type="entry name" value="OTU"/>
    <property type="match status" value="1"/>
</dbReference>
<evidence type="ECO:0000259" key="2">
    <source>
        <dbReference type="PROSITE" id="PS50802"/>
    </source>
</evidence>
<dbReference type="RefSeq" id="XP_002682311.1">
    <property type="nucleotide sequence ID" value="XM_002682265.1"/>
</dbReference>
<dbReference type="Gene3D" id="3.90.70.80">
    <property type="match status" value="1"/>
</dbReference>
<evidence type="ECO:0000313" key="4">
    <source>
        <dbReference type="Proteomes" id="UP000006671"/>
    </source>
</evidence>
<sequence length="282" mass="33437">MRDHCTPLSYLLDKYQHNLYLDTTQHHHHSFHSPFHHRKHHQTINNNNNNIELNDSKGDAGHSLHSTFDSTRTLNHHQQDETITTHEKPTLSTYKYKSNGMRSIPIQEQQQHDHASETNKKKEELLTDYMKRNQLRMVEAKSNGNCLFNSISLALFDGEHKNFQLRQLCVDWIEENLDSIVKDGIKIRDLIFLREDQSNISDYLHDMRQEKEWADYCCLNALANLLECELEVVYVNYQENEWIVKSEIQVEPINRPTGLLLTKIRLMYIEDLKHYNLLIKCK</sequence>
<dbReference type="AlphaFoldDB" id="D2V0T1"/>
<feature type="region of interest" description="Disordered" evidence="1">
    <location>
        <begin position="72"/>
        <end position="91"/>
    </location>
</feature>
<dbReference type="OrthoDB" id="10017659at2759"/>
<proteinExistence type="predicted"/>
<dbReference type="SUPFAM" id="SSF54001">
    <property type="entry name" value="Cysteine proteinases"/>
    <property type="match status" value="1"/>
</dbReference>
<name>D2V0T1_NAEGR</name>
<dbReference type="GO" id="GO:0016579">
    <property type="term" value="P:protein deubiquitination"/>
    <property type="evidence" value="ECO:0007669"/>
    <property type="project" value="TreeGrafter"/>
</dbReference>
<dbReference type="EMBL" id="GG738847">
    <property type="protein sequence ID" value="EFC49567.1"/>
    <property type="molecule type" value="Genomic_DNA"/>
</dbReference>
<feature type="compositionally biased region" description="Basic and acidic residues" evidence="1">
    <location>
        <begin position="77"/>
        <end position="89"/>
    </location>
</feature>
<dbReference type="VEuPathDB" id="AmoebaDB:NAEGRDRAFT_62405"/>
<keyword evidence="4" id="KW-1185">Reference proteome</keyword>
<evidence type="ECO:0000313" key="3">
    <source>
        <dbReference type="EMBL" id="EFC49567.1"/>
    </source>
</evidence>
<dbReference type="CDD" id="cd22744">
    <property type="entry name" value="OTU"/>
    <property type="match status" value="1"/>
</dbReference>
<reference evidence="3 4" key="1">
    <citation type="journal article" date="2010" name="Cell">
        <title>The genome of Naegleria gruberi illuminates early eukaryotic versatility.</title>
        <authorList>
            <person name="Fritz-Laylin L.K."/>
            <person name="Prochnik S.E."/>
            <person name="Ginger M.L."/>
            <person name="Dacks J.B."/>
            <person name="Carpenter M.L."/>
            <person name="Field M.C."/>
            <person name="Kuo A."/>
            <person name="Paredez A."/>
            <person name="Chapman J."/>
            <person name="Pham J."/>
            <person name="Shu S."/>
            <person name="Neupane R."/>
            <person name="Cipriano M."/>
            <person name="Mancuso J."/>
            <person name="Tu H."/>
            <person name="Salamov A."/>
            <person name="Lindquist E."/>
            <person name="Shapiro H."/>
            <person name="Lucas S."/>
            <person name="Grigoriev I.V."/>
            <person name="Cande W.Z."/>
            <person name="Fulton C."/>
            <person name="Rokhsar D.S."/>
            <person name="Dawson S.C."/>
        </authorList>
    </citation>
    <scope>NUCLEOTIDE SEQUENCE [LARGE SCALE GENOMIC DNA]</scope>
    <source>
        <strain evidence="3 4">NEG-M</strain>
    </source>
</reference>
<dbReference type="InParanoid" id="D2V0T1"/>
<dbReference type="GO" id="GO:0004843">
    <property type="term" value="F:cysteine-type deubiquitinase activity"/>
    <property type="evidence" value="ECO:0007669"/>
    <property type="project" value="TreeGrafter"/>
</dbReference>
<feature type="domain" description="OTU" evidence="2">
    <location>
        <begin position="135"/>
        <end position="281"/>
    </location>
</feature>
<dbReference type="Proteomes" id="UP000006671">
    <property type="component" value="Unassembled WGS sequence"/>
</dbReference>
<dbReference type="GeneID" id="8852296"/>
<dbReference type="PANTHER" id="PTHR12419">
    <property type="entry name" value="OTU DOMAIN CONTAINING PROTEIN"/>
    <property type="match status" value="1"/>
</dbReference>
<dbReference type="PROSITE" id="PS50802">
    <property type="entry name" value="OTU"/>
    <property type="match status" value="1"/>
</dbReference>
<dbReference type="KEGG" id="ngr:NAEGRDRAFT_62405"/>
<dbReference type="InterPro" id="IPR038765">
    <property type="entry name" value="Papain-like_cys_pep_sf"/>
</dbReference>